<organism evidence="2 3">
    <name type="scientific">Fragilariopsis cylindrus CCMP1102</name>
    <dbReference type="NCBI Taxonomy" id="635003"/>
    <lineage>
        <taxon>Eukaryota</taxon>
        <taxon>Sar</taxon>
        <taxon>Stramenopiles</taxon>
        <taxon>Ochrophyta</taxon>
        <taxon>Bacillariophyta</taxon>
        <taxon>Bacillariophyceae</taxon>
        <taxon>Bacillariophycidae</taxon>
        <taxon>Bacillariales</taxon>
        <taxon>Bacillariaceae</taxon>
        <taxon>Fragilariopsis</taxon>
    </lineage>
</organism>
<dbReference type="AlphaFoldDB" id="A0A1E7EPW8"/>
<reference evidence="2 3" key="1">
    <citation type="submission" date="2016-09" db="EMBL/GenBank/DDBJ databases">
        <title>Extensive genetic diversity and differential bi-allelic expression allows diatom success in the polar Southern Ocean.</title>
        <authorList>
            <consortium name="DOE Joint Genome Institute"/>
            <person name="Mock T."/>
            <person name="Otillar R.P."/>
            <person name="Strauss J."/>
            <person name="Dupont C."/>
            <person name="Frickenhaus S."/>
            <person name="Maumus F."/>
            <person name="Mcmullan M."/>
            <person name="Sanges R."/>
            <person name="Schmutz J."/>
            <person name="Toseland A."/>
            <person name="Valas R."/>
            <person name="Veluchamy A."/>
            <person name="Ward B.J."/>
            <person name="Allen A."/>
            <person name="Barry K."/>
            <person name="Falciatore A."/>
            <person name="Ferrante M."/>
            <person name="Fortunato A.E."/>
            <person name="Gloeckner G."/>
            <person name="Gruber A."/>
            <person name="Hipkin R."/>
            <person name="Janech M."/>
            <person name="Kroth P."/>
            <person name="Leese F."/>
            <person name="Lindquist E."/>
            <person name="Lyon B.R."/>
            <person name="Martin J."/>
            <person name="Mayer C."/>
            <person name="Parker M."/>
            <person name="Quesneville H."/>
            <person name="Raymond J."/>
            <person name="Uhlig C."/>
            <person name="Valentin K.U."/>
            <person name="Worden A.Z."/>
            <person name="Armbrust E.V."/>
            <person name="Bowler C."/>
            <person name="Green B."/>
            <person name="Moulton V."/>
            <person name="Van Oosterhout C."/>
            <person name="Grigoriev I."/>
        </authorList>
    </citation>
    <scope>NUCLEOTIDE SEQUENCE [LARGE SCALE GENOMIC DNA]</scope>
    <source>
        <strain evidence="2 3">CCMP1102</strain>
    </source>
</reference>
<evidence type="ECO:0000256" key="1">
    <source>
        <dbReference type="SAM" id="MobiDB-lite"/>
    </source>
</evidence>
<sequence>MSTAALNKNSDNADATTVKISAIEIGAATVHHSTDALIAAQQYHDCDNVLESMEECVGFCDGIDRQQIFEEGLQVQAAHQRQIAMDHGLSEAEASFIRLQMIDASAATDGIRSAVENTLSNSIITPELDDILEQVCGISADDAHDNAIDPCRDIIDSTPLSADLCDGIVLPMDTTLHTSQPLPPGNEHVESKQQGKSTRSLVDVAAEDDVIQEEDDDHNLTRDEGAIHECAICNDSLAVYDSTNGAITTSPSNIAKDGSRKPTFCRLPCCDIIMSSDIINNCNEDDETQGGKNSNFKVCTACMLVLTVATKDGISRVGRCPRCREWISILTLHSTSTSMVVRKLQTSGKCESCLQIKTPLVVENPPTCDACFLGKETSLTYECEECHQDQVIQSTLYRSQPSSKSFGNEMCPCNNCQKSTHWKIRYDQLPCIPANDVPEEWGDEDFLELARTRVHTARRGIAKWHKLDLLGRDAQGQKVKEESCIVM</sequence>
<accession>A0A1E7EPW8</accession>
<keyword evidence="3" id="KW-1185">Reference proteome</keyword>
<gene>
    <name evidence="2" type="ORF">FRACYDRAFT_250529</name>
</gene>
<proteinExistence type="predicted"/>
<name>A0A1E7EPW8_9STRA</name>
<dbReference type="KEGG" id="fcy:FRACYDRAFT_250529"/>
<evidence type="ECO:0000313" key="3">
    <source>
        <dbReference type="Proteomes" id="UP000095751"/>
    </source>
</evidence>
<protein>
    <submittedName>
        <fullName evidence="2">Uncharacterized protein</fullName>
    </submittedName>
</protein>
<dbReference type="EMBL" id="KV784383">
    <property type="protein sequence ID" value="OEU07904.1"/>
    <property type="molecule type" value="Genomic_DNA"/>
</dbReference>
<dbReference type="InParanoid" id="A0A1E7EPW8"/>
<evidence type="ECO:0000313" key="2">
    <source>
        <dbReference type="EMBL" id="OEU07904.1"/>
    </source>
</evidence>
<dbReference type="OrthoDB" id="42146at2759"/>
<dbReference type="Proteomes" id="UP000095751">
    <property type="component" value="Unassembled WGS sequence"/>
</dbReference>
<feature type="region of interest" description="Disordered" evidence="1">
    <location>
        <begin position="179"/>
        <end position="200"/>
    </location>
</feature>